<dbReference type="OrthoDB" id="307550at2"/>
<dbReference type="RefSeq" id="WP_092318667.1">
    <property type="nucleotide sequence ID" value="NZ_FOKY01000003.1"/>
</dbReference>
<evidence type="ECO:0000313" key="3">
    <source>
        <dbReference type="Proteomes" id="UP000240042"/>
    </source>
</evidence>
<accession>A0A1I1DPP6</accession>
<dbReference type="CDD" id="cd00761">
    <property type="entry name" value="Glyco_tranf_GTA_type"/>
    <property type="match status" value="1"/>
</dbReference>
<dbReference type="SUPFAM" id="SSF53448">
    <property type="entry name" value="Nucleotide-diphospho-sugar transferases"/>
    <property type="match status" value="1"/>
</dbReference>
<sequence>MAPIISVIIPLYNKEQDLPRCIESILSYTRHPIEIIIIDDDSTDKSWNLAQTYCQQDPRVRALKHQYNKGTYATRETGIRAASGQYIFCVDPDDWINNKSFDAAIPYIKKNIDIIVTECVFLYPYHKKYYKHEDQFLKNEEILNAYTSLRIELWNMIPKFIKTELALHALNELNINKYLTMSEDLLLFLTICIFAKTWCSIKIKAYYYWIKGEDSATTGKKKMDKILQYIEQTKYILCCLEEIFEKYGHPADQLIPIKMALFNFYRNQMETSELDDKSQTIIIKHMFDCVGILNAYKSMLTYGVNTDFTSSIRMLNQLLPAGSIRRKIIKTITKKIWSFCRFLNSFKN</sequence>
<evidence type="ECO:0000313" key="2">
    <source>
        <dbReference type="EMBL" id="SFB76787.1"/>
    </source>
</evidence>
<dbReference type="GO" id="GO:0016740">
    <property type="term" value="F:transferase activity"/>
    <property type="evidence" value="ECO:0007669"/>
    <property type="project" value="UniProtKB-KW"/>
</dbReference>
<keyword evidence="3" id="KW-1185">Reference proteome</keyword>
<organism evidence="2 3">
    <name type="scientific">Brevinema andersonii</name>
    <dbReference type="NCBI Taxonomy" id="34097"/>
    <lineage>
        <taxon>Bacteria</taxon>
        <taxon>Pseudomonadati</taxon>
        <taxon>Spirochaetota</taxon>
        <taxon>Spirochaetia</taxon>
        <taxon>Brevinematales</taxon>
        <taxon>Brevinemataceae</taxon>
        <taxon>Brevinema</taxon>
    </lineage>
</organism>
<dbReference type="InterPro" id="IPR001173">
    <property type="entry name" value="Glyco_trans_2-like"/>
</dbReference>
<dbReference type="AlphaFoldDB" id="A0A1I1DPP6"/>
<feature type="domain" description="Glycosyltransferase 2-like" evidence="1">
    <location>
        <begin position="6"/>
        <end position="141"/>
    </location>
</feature>
<reference evidence="3" key="1">
    <citation type="submission" date="2016-10" db="EMBL/GenBank/DDBJ databases">
        <authorList>
            <person name="Varghese N."/>
            <person name="Submissions S."/>
        </authorList>
    </citation>
    <scope>NUCLEOTIDE SEQUENCE [LARGE SCALE GENOMIC DNA]</scope>
    <source>
        <strain evidence="3">ATCC 43811</strain>
    </source>
</reference>
<evidence type="ECO:0000259" key="1">
    <source>
        <dbReference type="Pfam" id="PF00535"/>
    </source>
</evidence>
<dbReference type="PANTHER" id="PTHR43685:SF2">
    <property type="entry name" value="GLYCOSYLTRANSFERASE 2-LIKE DOMAIN-CONTAINING PROTEIN"/>
    <property type="match status" value="1"/>
</dbReference>
<proteinExistence type="predicted"/>
<dbReference type="InterPro" id="IPR050834">
    <property type="entry name" value="Glycosyltransf_2"/>
</dbReference>
<dbReference type="STRING" id="34097.SAMN02745150_00695"/>
<dbReference type="PANTHER" id="PTHR43685">
    <property type="entry name" value="GLYCOSYLTRANSFERASE"/>
    <property type="match status" value="1"/>
</dbReference>
<dbReference type="Gene3D" id="3.90.550.10">
    <property type="entry name" value="Spore Coat Polysaccharide Biosynthesis Protein SpsA, Chain A"/>
    <property type="match status" value="1"/>
</dbReference>
<gene>
    <name evidence="2" type="ORF">SAMN02745150_00695</name>
</gene>
<dbReference type="InterPro" id="IPR029044">
    <property type="entry name" value="Nucleotide-diphossugar_trans"/>
</dbReference>
<protein>
    <submittedName>
        <fullName evidence="2">Glycosyltransferase involved in cell wall bisynthesis</fullName>
    </submittedName>
</protein>
<name>A0A1I1DPP6_BREAD</name>
<keyword evidence="2" id="KW-0808">Transferase</keyword>
<dbReference type="Proteomes" id="UP000240042">
    <property type="component" value="Unassembled WGS sequence"/>
</dbReference>
<dbReference type="EMBL" id="FOKY01000003">
    <property type="protein sequence ID" value="SFB76787.1"/>
    <property type="molecule type" value="Genomic_DNA"/>
</dbReference>
<dbReference type="Pfam" id="PF00535">
    <property type="entry name" value="Glycos_transf_2"/>
    <property type="match status" value="1"/>
</dbReference>